<dbReference type="SUPFAM" id="SSF55874">
    <property type="entry name" value="ATPase domain of HSP90 chaperone/DNA topoisomerase II/histidine kinase"/>
    <property type="match status" value="1"/>
</dbReference>
<dbReference type="STRING" id="1121325.SAMN04515677_101550"/>
<dbReference type="PRINTS" id="PR00344">
    <property type="entry name" value="BCTRLSENSOR"/>
</dbReference>
<dbReference type="InterPro" id="IPR050736">
    <property type="entry name" value="Sensor_HK_Regulatory"/>
</dbReference>
<evidence type="ECO:0000256" key="4">
    <source>
        <dbReference type="ARBA" id="ARBA00022679"/>
    </source>
</evidence>
<proteinExistence type="predicted"/>
<dbReference type="CDD" id="cd00082">
    <property type="entry name" value="HisKA"/>
    <property type="match status" value="1"/>
</dbReference>
<dbReference type="PANTHER" id="PTHR43711:SF26">
    <property type="entry name" value="SENSOR HISTIDINE KINASE RCSC"/>
    <property type="match status" value="1"/>
</dbReference>
<keyword evidence="8" id="KW-0902">Two-component regulatory system</keyword>
<protein>
    <recommendedName>
        <fullName evidence="2">histidine kinase</fullName>
        <ecNumber evidence="2">2.7.13.3</ecNumber>
    </recommendedName>
</protein>
<dbReference type="Gene3D" id="1.10.287.130">
    <property type="match status" value="1"/>
</dbReference>
<reference evidence="11 12" key="1">
    <citation type="submission" date="2016-10" db="EMBL/GenBank/DDBJ databases">
        <authorList>
            <person name="de Groot N.N."/>
        </authorList>
    </citation>
    <scope>NUCLEOTIDE SEQUENCE [LARGE SCALE GENOMIC DNA]</scope>
    <source>
        <strain evidence="11 12">DSM 797</strain>
    </source>
</reference>
<dbReference type="EC" id="2.7.13.3" evidence="2"/>
<dbReference type="Proteomes" id="UP000199068">
    <property type="component" value="Unassembled WGS sequence"/>
</dbReference>
<keyword evidence="3" id="KW-0597">Phosphoprotein</keyword>
<keyword evidence="7" id="KW-0067">ATP-binding</keyword>
<evidence type="ECO:0000313" key="11">
    <source>
        <dbReference type="EMBL" id="SDL33783.1"/>
    </source>
</evidence>
<evidence type="ECO:0000259" key="10">
    <source>
        <dbReference type="PROSITE" id="PS50109"/>
    </source>
</evidence>
<feature type="transmembrane region" description="Helical" evidence="9">
    <location>
        <begin position="243"/>
        <end position="264"/>
    </location>
</feature>
<evidence type="ECO:0000256" key="8">
    <source>
        <dbReference type="ARBA" id="ARBA00023012"/>
    </source>
</evidence>
<dbReference type="InterPro" id="IPR005467">
    <property type="entry name" value="His_kinase_dom"/>
</dbReference>
<keyword evidence="12" id="KW-1185">Reference proteome</keyword>
<gene>
    <name evidence="11" type="ORF">SAMN04515677_101550</name>
</gene>
<evidence type="ECO:0000256" key="7">
    <source>
        <dbReference type="ARBA" id="ARBA00022840"/>
    </source>
</evidence>
<keyword evidence="9" id="KW-0812">Transmembrane</keyword>
<dbReference type="PROSITE" id="PS50109">
    <property type="entry name" value="HIS_KIN"/>
    <property type="match status" value="1"/>
</dbReference>
<evidence type="ECO:0000256" key="1">
    <source>
        <dbReference type="ARBA" id="ARBA00000085"/>
    </source>
</evidence>
<dbReference type="Pfam" id="PF02518">
    <property type="entry name" value="HATPase_c"/>
    <property type="match status" value="1"/>
</dbReference>
<comment type="catalytic activity">
    <reaction evidence="1">
        <text>ATP + protein L-histidine = ADP + protein N-phospho-L-histidine.</text>
        <dbReference type="EC" id="2.7.13.3"/>
    </reaction>
</comment>
<keyword evidence="9" id="KW-0472">Membrane</keyword>
<dbReference type="InterPro" id="IPR036097">
    <property type="entry name" value="HisK_dim/P_sf"/>
</dbReference>
<dbReference type="RefSeq" id="WP_092722602.1">
    <property type="nucleotide sequence ID" value="NZ_FNGW01000001.1"/>
</dbReference>
<dbReference type="PANTHER" id="PTHR43711">
    <property type="entry name" value="TWO-COMPONENT HISTIDINE KINASE"/>
    <property type="match status" value="1"/>
</dbReference>
<dbReference type="FunFam" id="3.30.565.10:FF:000037">
    <property type="entry name" value="Hybrid sensor histidine kinase/response regulator"/>
    <property type="match status" value="1"/>
</dbReference>
<dbReference type="Pfam" id="PF00512">
    <property type="entry name" value="HisKA"/>
    <property type="match status" value="1"/>
</dbReference>
<evidence type="ECO:0000256" key="3">
    <source>
        <dbReference type="ARBA" id="ARBA00022553"/>
    </source>
</evidence>
<dbReference type="SUPFAM" id="SSF47384">
    <property type="entry name" value="Homodimeric domain of signal transducing histidine kinase"/>
    <property type="match status" value="1"/>
</dbReference>
<evidence type="ECO:0000256" key="9">
    <source>
        <dbReference type="SAM" id="Phobius"/>
    </source>
</evidence>
<sequence length="659" mass="76077">MIRVLSNKHLIEKEKKMLRYIIVVVLLISTLLIGKIFCGKSTNLPHLQSTLHFIRFFNTILASLAFGSCIMAYNRLKQDSIFIISLMYLGLAVGIGLGHIDYFSFYDTEFYISSYITLSTSLLRVSIIILTISPNNKFRNVIMNNKKESIAFVIIYSIIFGFLENLLNSNSLNETSTFFIGYNIFLVTIYIASSIKLFIKGIKKGEYVFVVLGSSLFMLALKAVYAIYGINIVSFYVKLTSVSITYISSLIVIAGVFCELYIYIFKTKLLNENLSVFYNLVDNNKHSFMFICDENLNIKYANQKIKEYYFNSKDVDIKSIDLNLKQKLRYIDESYNILNLLNENGTWRGIIKDVFGYKTIDCTVQRINVLEDKSDIVVSYMDISDEISTELELEKLKVYDKEKRQFIYNLSHELRTPLNIFYSIVQLLDKVSLRDDREFKESYQKYQKSLRLNCKRMLRLINNVIDVLKIDAQILKAKFGNYDIVSIIENVTLEVVKYASLKSINIEFDTNEEENIIKCDPKLIERVLLNLLSNAIKFSTENKNIYVNLISKEDKIYIRVKDEGIGISDSVKKLIFEKFVQVDKSLTRMNEGIGVGLSISKSIIDLHHGQINVFSNLNMGSTFEIVLPNEALENQYTKFYDIDKSSIELELSDIYEILS</sequence>
<keyword evidence="9" id="KW-1133">Transmembrane helix</keyword>
<keyword evidence="5" id="KW-0547">Nucleotide-binding</keyword>
<dbReference type="EMBL" id="FNGW01000001">
    <property type="protein sequence ID" value="SDL33783.1"/>
    <property type="molecule type" value="Genomic_DNA"/>
</dbReference>
<dbReference type="InterPro" id="IPR003594">
    <property type="entry name" value="HATPase_dom"/>
</dbReference>
<dbReference type="Gene3D" id="3.30.565.10">
    <property type="entry name" value="Histidine kinase-like ATPase, C-terminal domain"/>
    <property type="match status" value="1"/>
</dbReference>
<feature type="transmembrane region" description="Helical" evidence="9">
    <location>
        <begin position="20"/>
        <end position="37"/>
    </location>
</feature>
<feature type="transmembrane region" description="Helical" evidence="9">
    <location>
        <begin position="80"/>
        <end position="100"/>
    </location>
</feature>
<name>A0A1G9J997_9FIRM</name>
<dbReference type="SMART" id="SM00387">
    <property type="entry name" value="HATPase_c"/>
    <property type="match status" value="1"/>
</dbReference>
<feature type="transmembrane region" description="Helical" evidence="9">
    <location>
        <begin position="211"/>
        <end position="237"/>
    </location>
</feature>
<evidence type="ECO:0000256" key="6">
    <source>
        <dbReference type="ARBA" id="ARBA00022777"/>
    </source>
</evidence>
<feature type="transmembrane region" description="Helical" evidence="9">
    <location>
        <begin position="53"/>
        <end position="73"/>
    </location>
</feature>
<dbReference type="InterPro" id="IPR003661">
    <property type="entry name" value="HisK_dim/P_dom"/>
</dbReference>
<keyword evidence="6 11" id="KW-0418">Kinase</keyword>
<dbReference type="InterPro" id="IPR004358">
    <property type="entry name" value="Sig_transdc_His_kin-like_C"/>
</dbReference>
<dbReference type="GO" id="GO:0005524">
    <property type="term" value="F:ATP binding"/>
    <property type="evidence" value="ECO:0007669"/>
    <property type="project" value="UniProtKB-KW"/>
</dbReference>
<feature type="transmembrane region" description="Helical" evidence="9">
    <location>
        <begin position="150"/>
        <end position="167"/>
    </location>
</feature>
<organism evidence="11 12">
    <name type="scientific">Romboutsia lituseburensis DSM 797</name>
    <dbReference type="NCBI Taxonomy" id="1121325"/>
    <lineage>
        <taxon>Bacteria</taxon>
        <taxon>Bacillati</taxon>
        <taxon>Bacillota</taxon>
        <taxon>Clostridia</taxon>
        <taxon>Peptostreptococcales</taxon>
        <taxon>Peptostreptococcaceae</taxon>
        <taxon>Romboutsia</taxon>
    </lineage>
</organism>
<dbReference type="SMART" id="SM00388">
    <property type="entry name" value="HisKA"/>
    <property type="match status" value="1"/>
</dbReference>
<dbReference type="AlphaFoldDB" id="A0A1G9J997"/>
<accession>A0A1G9J997</accession>
<evidence type="ECO:0000256" key="5">
    <source>
        <dbReference type="ARBA" id="ARBA00022741"/>
    </source>
</evidence>
<dbReference type="GO" id="GO:0000155">
    <property type="term" value="F:phosphorelay sensor kinase activity"/>
    <property type="evidence" value="ECO:0007669"/>
    <property type="project" value="InterPro"/>
</dbReference>
<keyword evidence="4" id="KW-0808">Transferase</keyword>
<dbReference type="InterPro" id="IPR036890">
    <property type="entry name" value="HATPase_C_sf"/>
</dbReference>
<evidence type="ECO:0000313" key="12">
    <source>
        <dbReference type="Proteomes" id="UP000199068"/>
    </source>
</evidence>
<feature type="transmembrane region" description="Helical" evidence="9">
    <location>
        <begin position="179"/>
        <end position="199"/>
    </location>
</feature>
<feature type="domain" description="Histidine kinase" evidence="10">
    <location>
        <begin position="409"/>
        <end position="631"/>
    </location>
</feature>
<evidence type="ECO:0000256" key="2">
    <source>
        <dbReference type="ARBA" id="ARBA00012438"/>
    </source>
</evidence>
<feature type="transmembrane region" description="Helical" evidence="9">
    <location>
        <begin position="112"/>
        <end position="130"/>
    </location>
</feature>